<accession>A0A9P0TTG5</accession>
<evidence type="ECO:0000313" key="7">
    <source>
        <dbReference type="EMBL" id="CAH4037521.1"/>
    </source>
</evidence>
<evidence type="ECO:0000256" key="3">
    <source>
        <dbReference type="ARBA" id="ARBA00022989"/>
    </source>
</evidence>
<dbReference type="PANTHER" id="PTHR22950:SF349">
    <property type="entry name" value="AMINO ACID TRANSPORTER TRANSMEMBRANE DOMAIN-CONTAINING PROTEIN"/>
    <property type="match status" value="1"/>
</dbReference>
<feature type="transmembrane region" description="Helical" evidence="5">
    <location>
        <begin position="76"/>
        <end position="100"/>
    </location>
</feature>
<dbReference type="GO" id="GO:0005774">
    <property type="term" value="C:vacuolar membrane"/>
    <property type="evidence" value="ECO:0007669"/>
    <property type="project" value="TreeGrafter"/>
</dbReference>
<dbReference type="Proteomes" id="UP001152562">
    <property type="component" value="Unassembled WGS sequence"/>
</dbReference>
<gene>
    <name evidence="7" type="ORF">PIBRA_LOCUS13186</name>
</gene>
<evidence type="ECO:0000259" key="6">
    <source>
        <dbReference type="Pfam" id="PF01490"/>
    </source>
</evidence>
<sequence>MLYIRDNDCEHSQTATCVITSMYYSISVAASLSNVPAWKSVHGFLRFCGVCIYSIDGIGVSLPIENNMRRPQYFNVVLQCGTAIVVPLVAMVGFFGYWAWGEQCRTPITIHMPPEKRKNIWERIFRGVHVMLLSCLAIAFPNLSKWMSFLGNFFMGLVVFILPAFIDSMVSWNQPLVHTRLRLLKNLLIMSLGVTLCGGAIYSYD</sequence>
<organism evidence="7 8">
    <name type="scientific">Pieris brassicae</name>
    <name type="common">White butterfly</name>
    <name type="synonym">Large white butterfly</name>
    <dbReference type="NCBI Taxonomy" id="7116"/>
    <lineage>
        <taxon>Eukaryota</taxon>
        <taxon>Metazoa</taxon>
        <taxon>Ecdysozoa</taxon>
        <taxon>Arthropoda</taxon>
        <taxon>Hexapoda</taxon>
        <taxon>Insecta</taxon>
        <taxon>Pterygota</taxon>
        <taxon>Neoptera</taxon>
        <taxon>Endopterygota</taxon>
        <taxon>Lepidoptera</taxon>
        <taxon>Glossata</taxon>
        <taxon>Ditrysia</taxon>
        <taxon>Papilionoidea</taxon>
        <taxon>Pieridae</taxon>
        <taxon>Pierinae</taxon>
        <taxon>Pieris</taxon>
    </lineage>
</organism>
<keyword evidence="8" id="KW-1185">Reference proteome</keyword>
<feature type="transmembrane region" description="Helical" evidence="5">
    <location>
        <begin position="146"/>
        <end position="166"/>
    </location>
</feature>
<keyword evidence="4 5" id="KW-0472">Membrane</keyword>
<evidence type="ECO:0000313" key="8">
    <source>
        <dbReference type="Proteomes" id="UP001152562"/>
    </source>
</evidence>
<feature type="domain" description="Amino acid transporter transmembrane" evidence="6">
    <location>
        <begin position="118"/>
        <end position="202"/>
    </location>
</feature>
<feature type="domain" description="Amino acid transporter transmembrane" evidence="6">
    <location>
        <begin position="29"/>
        <end position="116"/>
    </location>
</feature>
<keyword evidence="2 5" id="KW-0812">Transmembrane</keyword>
<evidence type="ECO:0000256" key="1">
    <source>
        <dbReference type="ARBA" id="ARBA00004141"/>
    </source>
</evidence>
<comment type="subcellular location">
    <subcellularLocation>
        <location evidence="1">Membrane</location>
        <topology evidence="1">Multi-pass membrane protein</topology>
    </subcellularLocation>
</comment>
<feature type="transmembrane region" description="Helical" evidence="5">
    <location>
        <begin position="187"/>
        <end position="204"/>
    </location>
</feature>
<protein>
    <recommendedName>
        <fullName evidence="6">Amino acid transporter transmembrane domain-containing protein</fullName>
    </recommendedName>
</protein>
<name>A0A9P0TTG5_PIEBR</name>
<dbReference type="EMBL" id="CALOZG010000085">
    <property type="protein sequence ID" value="CAH4037521.1"/>
    <property type="molecule type" value="Genomic_DNA"/>
</dbReference>
<proteinExistence type="predicted"/>
<keyword evidence="3 5" id="KW-1133">Transmembrane helix</keyword>
<reference evidence="7" key="1">
    <citation type="submission" date="2022-05" db="EMBL/GenBank/DDBJ databases">
        <authorList>
            <person name="Okamura Y."/>
        </authorList>
    </citation>
    <scope>NUCLEOTIDE SEQUENCE</scope>
</reference>
<evidence type="ECO:0000256" key="5">
    <source>
        <dbReference type="SAM" id="Phobius"/>
    </source>
</evidence>
<dbReference type="AlphaFoldDB" id="A0A9P0TTG5"/>
<dbReference type="PANTHER" id="PTHR22950">
    <property type="entry name" value="AMINO ACID TRANSPORTER"/>
    <property type="match status" value="1"/>
</dbReference>
<feature type="transmembrane region" description="Helical" evidence="5">
    <location>
        <begin position="120"/>
        <end position="140"/>
    </location>
</feature>
<dbReference type="GO" id="GO:0015179">
    <property type="term" value="F:L-amino acid transmembrane transporter activity"/>
    <property type="evidence" value="ECO:0007669"/>
    <property type="project" value="TreeGrafter"/>
</dbReference>
<evidence type="ECO:0000256" key="4">
    <source>
        <dbReference type="ARBA" id="ARBA00023136"/>
    </source>
</evidence>
<evidence type="ECO:0000256" key="2">
    <source>
        <dbReference type="ARBA" id="ARBA00022692"/>
    </source>
</evidence>
<comment type="caution">
    <text evidence="7">The sequence shown here is derived from an EMBL/GenBank/DDBJ whole genome shotgun (WGS) entry which is preliminary data.</text>
</comment>
<dbReference type="Pfam" id="PF01490">
    <property type="entry name" value="Aa_trans"/>
    <property type="match status" value="2"/>
</dbReference>
<dbReference type="InterPro" id="IPR013057">
    <property type="entry name" value="AA_transpt_TM"/>
</dbReference>